<comment type="caution">
    <text evidence="2">The sequence shown here is derived from an EMBL/GenBank/DDBJ whole genome shotgun (WGS) entry which is preliminary data.</text>
</comment>
<feature type="compositionally biased region" description="Basic and acidic residues" evidence="1">
    <location>
        <begin position="348"/>
        <end position="362"/>
    </location>
</feature>
<feature type="compositionally biased region" description="Basic residues" evidence="1">
    <location>
        <begin position="152"/>
        <end position="166"/>
    </location>
</feature>
<feature type="compositionally biased region" description="Acidic residues" evidence="1">
    <location>
        <begin position="416"/>
        <end position="430"/>
    </location>
</feature>
<feature type="compositionally biased region" description="Low complexity" evidence="1">
    <location>
        <begin position="234"/>
        <end position="244"/>
    </location>
</feature>
<feature type="compositionally biased region" description="Basic and acidic residues" evidence="1">
    <location>
        <begin position="142"/>
        <end position="151"/>
    </location>
</feature>
<organism evidence="2 3">
    <name type="scientific">Geodia barretti</name>
    <name type="common">Barrett's horny sponge</name>
    <dbReference type="NCBI Taxonomy" id="519541"/>
    <lineage>
        <taxon>Eukaryota</taxon>
        <taxon>Metazoa</taxon>
        <taxon>Porifera</taxon>
        <taxon>Demospongiae</taxon>
        <taxon>Heteroscleromorpha</taxon>
        <taxon>Tetractinellida</taxon>
        <taxon>Astrophorina</taxon>
        <taxon>Geodiidae</taxon>
        <taxon>Geodia</taxon>
    </lineage>
</organism>
<feature type="compositionally biased region" description="Polar residues" evidence="1">
    <location>
        <begin position="504"/>
        <end position="513"/>
    </location>
</feature>
<feature type="compositionally biased region" description="Basic and acidic residues" evidence="1">
    <location>
        <begin position="308"/>
        <end position="318"/>
    </location>
</feature>
<feature type="compositionally biased region" description="Basic and acidic residues" evidence="1">
    <location>
        <begin position="246"/>
        <end position="257"/>
    </location>
</feature>
<gene>
    <name evidence="2" type="ORF">GBAR_LOCUS31491</name>
</gene>
<feature type="region of interest" description="Disordered" evidence="1">
    <location>
        <begin position="39"/>
        <end position="524"/>
    </location>
</feature>
<evidence type="ECO:0000313" key="3">
    <source>
        <dbReference type="Proteomes" id="UP001174909"/>
    </source>
</evidence>
<reference evidence="2" key="1">
    <citation type="submission" date="2023-03" db="EMBL/GenBank/DDBJ databases">
        <authorList>
            <person name="Steffen K."/>
            <person name="Cardenas P."/>
        </authorList>
    </citation>
    <scope>NUCLEOTIDE SEQUENCE</scope>
</reference>
<sequence length="524" mass="58065">MPGRVGNADLYIGMVRKRKSLPRDSKGFEPIEAYLREVEEDLNKNSSEGESGEETDMEEEKRKEEEARELKIRERERRVRERKERERQAREERERKAEEERERKERERKAEEDMERKEEERGTGQRTGATTDEVQEESESDREEKRAGEAKKLKKTGRKGNRRSLRQRGLSVSDTEESSATDSEESNMCGPVTSRAEVESKLLPAESGADGEGEGGGGGGEMEKSSTTLKEGTESTVSSESAAEQEGDREKEGEGGETRVGSGGEEASGDGRVAGPTIFSPEDTPTSPTRDTMKLGPVRLTFSVSPSDDERQTGRSGDKVLTAQKQITSQRTLTLPTNEPVNPDPPEFSERESGTDEARTEASGRFLLSQNTTNMSFNPKKTSTQVRWGCQTRGVVKERASAAARRRRRTLARDPDSEEEEAEEEEEDPELMTLLEPSARVSRLVGLSQLGRHSSKKTTGARESSRGSERDTTDDEATTAIVRGDSRGTTVSEPKRKSAIRPPTTRTKTSAATSLLKKDGQILA</sequence>
<dbReference type="Proteomes" id="UP001174909">
    <property type="component" value="Unassembled WGS sequence"/>
</dbReference>
<dbReference type="AlphaFoldDB" id="A0AA35XMF0"/>
<accession>A0AA35XMF0</accession>
<evidence type="ECO:0000256" key="1">
    <source>
        <dbReference type="SAM" id="MobiDB-lite"/>
    </source>
</evidence>
<evidence type="ECO:0000313" key="2">
    <source>
        <dbReference type="EMBL" id="CAI8057835.1"/>
    </source>
</evidence>
<proteinExistence type="predicted"/>
<feature type="compositionally biased region" description="Polar residues" evidence="1">
    <location>
        <begin position="368"/>
        <end position="386"/>
    </location>
</feature>
<dbReference type="EMBL" id="CASHTH010004479">
    <property type="protein sequence ID" value="CAI8057835.1"/>
    <property type="molecule type" value="Genomic_DNA"/>
</dbReference>
<feature type="compositionally biased region" description="Acidic residues" evidence="1">
    <location>
        <begin position="174"/>
        <end position="185"/>
    </location>
</feature>
<feature type="compositionally biased region" description="Basic and acidic residues" evidence="1">
    <location>
        <begin position="59"/>
        <end position="123"/>
    </location>
</feature>
<feature type="compositionally biased region" description="Polar residues" evidence="1">
    <location>
        <begin position="323"/>
        <end position="340"/>
    </location>
</feature>
<protein>
    <submittedName>
        <fullName evidence="2">Reticulocyte-binding protein 2 homolog a</fullName>
    </submittedName>
</protein>
<keyword evidence="3" id="KW-1185">Reference proteome</keyword>
<name>A0AA35XMF0_GEOBA</name>